<evidence type="ECO:0000256" key="1">
    <source>
        <dbReference type="SAM" id="MobiDB-lite"/>
    </source>
</evidence>
<keyword evidence="3" id="KW-1185">Reference proteome</keyword>
<evidence type="ECO:0000313" key="3">
    <source>
        <dbReference type="Proteomes" id="UP001187682"/>
    </source>
</evidence>
<protein>
    <submittedName>
        <fullName evidence="2">Uncharacterized protein</fullName>
    </submittedName>
</protein>
<reference evidence="2" key="1">
    <citation type="submission" date="2018-03" db="EMBL/GenBank/DDBJ databases">
        <authorList>
            <person name="Guldener U."/>
        </authorList>
    </citation>
    <scope>NUCLEOTIDE SEQUENCE</scope>
</reference>
<gene>
    <name evidence="2" type="ORF">DNG_00251</name>
</gene>
<evidence type="ECO:0000313" key="2">
    <source>
        <dbReference type="EMBL" id="SPN96731.1"/>
    </source>
</evidence>
<feature type="compositionally biased region" description="Basic and acidic residues" evidence="1">
    <location>
        <begin position="247"/>
        <end position="256"/>
    </location>
</feature>
<dbReference type="AlphaFoldDB" id="A0AAE8MQV2"/>
<sequence>MCVDIIQYTVCNHKSRHFTQKCRSVRNVGCFEPIYAFFFGPRSKSPCTLPMVPGKVDPVEGWCSRMCRLKYERLDPRNFRGRSPCEYLRERLGRTVKEEWARREAETNRIFQSPYSEQGYDRGYGGLEEARETGWTDARAKSRSATYGDSRRTFGEVAAAREGGGSLDWPVRGRPEALPTAHQGGGYRSDGDTAGKGGTRRSRNTNLPARGRKSEEYDRKPEVDTSRADAPGPSRSERARVNVRAADLLRDGRHVDLAGNPANQPPPPKEQKKTRLSGDGKGGTESGHNQGKGKKKVSMLPRTSQTK</sequence>
<dbReference type="EMBL" id="ONZQ02000001">
    <property type="protein sequence ID" value="SPN96731.1"/>
    <property type="molecule type" value="Genomic_DNA"/>
</dbReference>
<accession>A0AAE8MQV2</accession>
<comment type="caution">
    <text evidence="2">The sequence shown here is derived from an EMBL/GenBank/DDBJ whole genome shotgun (WGS) entry which is preliminary data.</text>
</comment>
<feature type="compositionally biased region" description="Basic and acidic residues" evidence="1">
    <location>
        <begin position="212"/>
        <end position="227"/>
    </location>
</feature>
<name>A0AAE8MQV2_9PEZI</name>
<proteinExistence type="predicted"/>
<dbReference type="Proteomes" id="UP001187682">
    <property type="component" value="Unassembled WGS sequence"/>
</dbReference>
<organism evidence="2 3">
    <name type="scientific">Cephalotrichum gorgonifer</name>
    <dbReference type="NCBI Taxonomy" id="2041049"/>
    <lineage>
        <taxon>Eukaryota</taxon>
        <taxon>Fungi</taxon>
        <taxon>Dikarya</taxon>
        <taxon>Ascomycota</taxon>
        <taxon>Pezizomycotina</taxon>
        <taxon>Sordariomycetes</taxon>
        <taxon>Hypocreomycetidae</taxon>
        <taxon>Microascales</taxon>
        <taxon>Microascaceae</taxon>
        <taxon>Cephalotrichum</taxon>
    </lineage>
</organism>
<feature type="region of interest" description="Disordered" evidence="1">
    <location>
        <begin position="161"/>
        <end position="307"/>
    </location>
</feature>
<feature type="compositionally biased region" description="Basic and acidic residues" evidence="1">
    <location>
        <begin position="269"/>
        <end position="278"/>
    </location>
</feature>